<comment type="caution">
    <text evidence="2">The sequence shown here is derived from an EMBL/GenBank/DDBJ whole genome shotgun (WGS) entry which is preliminary data.</text>
</comment>
<feature type="region of interest" description="Disordered" evidence="1">
    <location>
        <begin position="574"/>
        <end position="596"/>
    </location>
</feature>
<protein>
    <submittedName>
        <fullName evidence="2">Uncharacterized protein</fullName>
    </submittedName>
</protein>
<gene>
    <name evidence="2" type="ORF">ISN45_Aa02g001390</name>
</gene>
<keyword evidence="3" id="KW-1185">Reference proteome</keyword>
<feature type="compositionally biased region" description="Low complexity" evidence="1">
    <location>
        <begin position="408"/>
        <end position="418"/>
    </location>
</feature>
<evidence type="ECO:0000313" key="3">
    <source>
        <dbReference type="Proteomes" id="UP000694240"/>
    </source>
</evidence>
<proteinExistence type="predicted"/>
<dbReference type="EMBL" id="JAEFBK010000007">
    <property type="protein sequence ID" value="KAG7584744.1"/>
    <property type="molecule type" value="Genomic_DNA"/>
</dbReference>
<organism evidence="2 3">
    <name type="scientific">Arabidopsis thaliana x Arabidopsis arenosa</name>
    <dbReference type="NCBI Taxonomy" id="1240361"/>
    <lineage>
        <taxon>Eukaryota</taxon>
        <taxon>Viridiplantae</taxon>
        <taxon>Streptophyta</taxon>
        <taxon>Embryophyta</taxon>
        <taxon>Tracheophyta</taxon>
        <taxon>Spermatophyta</taxon>
        <taxon>Magnoliopsida</taxon>
        <taxon>eudicotyledons</taxon>
        <taxon>Gunneridae</taxon>
        <taxon>Pentapetalae</taxon>
        <taxon>rosids</taxon>
        <taxon>malvids</taxon>
        <taxon>Brassicales</taxon>
        <taxon>Brassicaceae</taxon>
        <taxon>Camelineae</taxon>
        <taxon>Arabidopsis</taxon>
    </lineage>
</organism>
<name>A0A8T2BHX7_9BRAS</name>
<evidence type="ECO:0000256" key="1">
    <source>
        <dbReference type="SAM" id="MobiDB-lite"/>
    </source>
</evidence>
<dbReference type="Proteomes" id="UP000694240">
    <property type="component" value="Chromosome 7"/>
</dbReference>
<feature type="compositionally biased region" description="Low complexity" evidence="1">
    <location>
        <begin position="574"/>
        <end position="583"/>
    </location>
</feature>
<dbReference type="AlphaFoldDB" id="A0A8T2BHX7"/>
<sequence>MKIDFSETECSNCYQCSNPGILNTQESEPGDRIGSSITSVPVSSGLVQACGHDSATTVSTSTSSPVQSSSPFSFGSTPITSVSWGPVQALGNDSAAVGSISTSSPVQALGHDSAATVSTSTSSLVQALGQDSAATVSTSTSSPVQSSSPFSFGSTPAAITSVSYGPAQSPIFGDLLATSGSGASATSTSSTSSPLHSSSPFSFGSSPAAITSVSSGPAQSPASTPKFGFSTFAAPTPPTFGTMHSHNSGSPFGNNAFAIPDVGSSPVASSSTTTEVFGATPTIFPSPFGPKQAPVQASASSTFTSPLFGCAPASPTTGTSLFNSVFRSTPASSSSDLFGQNPSTTGVGSLPGSPLNSCIPGFGVGYLPGSSSNLFRSNPPNFGGGSVGAGPQRFGLNGATMFPRSPFSSSPAFSNNPNTGSYPFASHEWSRPTEQGSRNPGYAPTHDGENTSGWSFPTEKGKGEIYISISASKPYLHKSHEELRWEDYKQGVKGGSFPAAPASPIGSRPNFAFPPPNVSPSIFAPPPTVSPSIFTPTTGVDFRAFPGGTTPSSSIFDQLNAPSTVFRSQFPSSISPSSTTVPPFNSSVQRPHETATISPPAHGCTACGATSSSSASGHFTFNGATTPPSAATTPPGLFFPTSGFGPMMFGTTLAVQGTTPALQAYPIQGYILLPFAAMSLQ</sequence>
<accession>A0A8T2BHX7</accession>
<reference evidence="2 3" key="1">
    <citation type="submission" date="2020-12" db="EMBL/GenBank/DDBJ databases">
        <title>Concerted genomic and epigenomic changes stabilize Arabidopsis allopolyploids.</title>
        <authorList>
            <person name="Chen Z."/>
        </authorList>
    </citation>
    <scope>NUCLEOTIDE SEQUENCE [LARGE SCALE GENOMIC DNA]</scope>
    <source>
        <strain evidence="2">Allo738</strain>
        <tissue evidence="2">Leaf</tissue>
    </source>
</reference>
<evidence type="ECO:0000313" key="2">
    <source>
        <dbReference type="EMBL" id="KAG7584744.1"/>
    </source>
</evidence>
<feature type="region of interest" description="Disordered" evidence="1">
    <location>
        <begin position="408"/>
        <end position="457"/>
    </location>
</feature>